<dbReference type="EMBL" id="JAZHYN010000064">
    <property type="protein sequence ID" value="MEF3367890.1"/>
    <property type="molecule type" value="Genomic_DNA"/>
</dbReference>
<keyword evidence="3 8" id="KW-0349">Heme</keyword>
<sequence length="235" mass="24140">MTGSDRMTGRRIAFGAAFLLFLASSLWCAAALSAESGEARAPDWSAALASADKRRGAEIAANGANGGPPCRSCHGPAASRRPGLPRLAGLNAPYVARELFAFANGLRPDDEMRAATASLTPQDMADLGAYYESLRPAATATAPAPGEGARIHIDGVRGVMPCGQCHGVDATGVTDDAPSLAGQEPAYVVKQLGAFAEGARKSRSAMNDIAAKLSDEERAALAQFYASLPPRGAAP</sequence>
<evidence type="ECO:0000259" key="10">
    <source>
        <dbReference type="PROSITE" id="PS51007"/>
    </source>
</evidence>
<evidence type="ECO:0000256" key="7">
    <source>
        <dbReference type="ARBA" id="ARBA00023004"/>
    </source>
</evidence>
<dbReference type="InterPro" id="IPR036909">
    <property type="entry name" value="Cyt_c-like_dom_sf"/>
</dbReference>
<reference evidence="11 12" key="1">
    <citation type="submission" date="2024-02" db="EMBL/GenBank/DDBJ databases">
        <authorList>
            <person name="Grouzdev D."/>
        </authorList>
    </citation>
    <scope>NUCLEOTIDE SEQUENCE [LARGE SCALE GENOMIC DNA]</scope>
    <source>
        <strain evidence="11 12">9N</strain>
    </source>
</reference>
<evidence type="ECO:0000256" key="2">
    <source>
        <dbReference type="ARBA" id="ARBA00022448"/>
    </source>
</evidence>
<dbReference type="Pfam" id="PF13442">
    <property type="entry name" value="Cytochrome_CBB3"/>
    <property type="match status" value="1"/>
</dbReference>
<evidence type="ECO:0000256" key="5">
    <source>
        <dbReference type="ARBA" id="ARBA00022764"/>
    </source>
</evidence>
<dbReference type="RefSeq" id="WP_332082924.1">
    <property type="nucleotide sequence ID" value="NZ_JAZHYN010000064.1"/>
</dbReference>
<keyword evidence="12" id="KW-1185">Reference proteome</keyword>
<proteinExistence type="predicted"/>
<dbReference type="InterPro" id="IPR009056">
    <property type="entry name" value="Cyt_c-like_dom"/>
</dbReference>
<evidence type="ECO:0000313" key="11">
    <source>
        <dbReference type="EMBL" id="MEF3367890.1"/>
    </source>
</evidence>
<feature type="domain" description="Cytochrome c" evidence="10">
    <location>
        <begin position="143"/>
        <end position="229"/>
    </location>
</feature>
<accession>A0ABU7XKJ7</accession>
<keyword evidence="2" id="KW-0813">Transport</keyword>
<evidence type="ECO:0000256" key="8">
    <source>
        <dbReference type="PROSITE-ProRule" id="PRU00433"/>
    </source>
</evidence>
<dbReference type="Proteomes" id="UP001350748">
    <property type="component" value="Unassembled WGS sequence"/>
</dbReference>
<dbReference type="PANTHER" id="PTHR33751">
    <property type="entry name" value="CBB3-TYPE CYTOCHROME C OXIDASE SUBUNIT FIXP"/>
    <property type="match status" value="1"/>
</dbReference>
<comment type="caution">
    <text evidence="11">The sequence shown here is derived from an EMBL/GenBank/DDBJ whole genome shotgun (WGS) entry which is preliminary data.</text>
</comment>
<evidence type="ECO:0000256" key="1">
    <source>
        <dbReference type="ARBA" id="ARBA00004418"/>
    </source>
</evidence>
<keyword evidence="9" id="KW-0732">Signal</keyword>
<evidence type="ECO:0000256" key="6">
    <source>
        <dbReference type="ARBA" id="ARBA00022982"/>
    </source>
</evidence>
<dbReference type="InterPro" id="IPR024167">
    <property type="entry name" value="Cytochrome_c4-like"/>
</dbReference>
<name>A0ABU7XKJ7_9HYPH</name>
<feature type="domain" description="Cytochrome c" evidence="10">
    <location>
        <begin position="51"/>
        <end position="135"/>
    </location>
</feature>
<comment type="subcellular location">
    <subcellularLocation>
        <location evidence="1">Periplasm</location>
    </subcellularLocation>
</comment>
<evidence type="ECO:0000256" key="4">
    <source>
        <dbReference type="ARBA" id="ARBA00022723"/>
    </source>
</evidence>
<evidence type="ECO:0000256" key="9">
    <source>
        <dbReference type="SAM" id="SignalP"/>
    </source>
</evidence>
<feature type="chain" id="PRO_5046671883" evidence="9">
    <location>
        <begin position="30"/>
        <end position="235"/>
    </location>
</feature>
<dbReference type="InterPro" id="IPR050597">
    <property type="entry name" value="Cytochrome_c_Oxidase_Subunit"/>
</dbReference>
<protein>
    <submittedName>
        <fullName evidence="11">C-type cytochrome</fullName>
    </submittedName>
</protein>
<dbReference type="PANTHER" id="PTHR33751:SF9">
    <property type="entry name" value="CYTOCHROME C4"/>
    <property type="match status" value="1"/>
</dbReference>
<keyword evidence="6" id="KW-0249">Electron transport</keyword>
<dbReference type="PIRSF" id="PIRSF000005">
    <property type="entry name" value="Cytochrome_c4"/>
    <property type="match status" value="1"/>
</dbReference>
<evidence type="ECO:0000313" key="12">
    <source>
        <dbReference type="Proteomes" id="UP001350748"/>
    </source>
</evidence>
<keyword evidence="5" id="KW-0574">Periplasm</keyword>
<organism evidence="11 12">
    <name type="scientific">Methylocystis borbori</name>
    <dbReference type="NCBI Taxonomy" id="3118750"/>
    <lineage>
        <taxon>Bacteria</taxon>
        <taxon>Pseudomonadati</taxon>
        <taxon>Pseudomonadota</taxon>
        <taxon>Alphaproteobacteria</taxon>
        <taxon>Hyphomicrobiales</taxon>
        <taxon>Methylocystaceae</taxon>
        <taxon>Methylocystis</taxon>
    </lineage>
</organism>
<dbReference type="SUPFAM" id="SSF46626">
    <property type="entry name" value="Cytochrome c"/>
    <property type="match status" value="2"/>
</dbReference>
<keyword evidence="4 8" id="KW-0479">Metal-binding</keyword>
<evidence type="ECO:0000256" key="3">
    <source>
        <dbReference type="ARBA" id="ARBA00022617"/>
    </source>
</evidence>
<dbReference type="Gene3D" id="1.10.760.10">
    <property type="entry name" value="Cytochrome c-like domain"/>
    <property type="match status" value="2"/>
</dbReference>
<gene>
    <name evidence="11" type="ORF">V3H18_15255</name>
</gene>
<dbReference type="PROSITE" id="PS51007">
    <property type="entry name" value="CYTC"/>
    <property type="match status" value="2"/>
</dbReference>
<keyword evidence="7 8" id="KW-0408">Iron</keyword>
<feature type="signal peptide" evidence="9">
    <location>
        <begin position="1"/>
        <end position="29"/>
    </location>
</feature>